<accession>A0AAD6A720</accession>
<feature type="region of interest" description="Disordered" evidence="4">
    <location>
        <begin position="289"/>
        <end position="311"/>
    </location>
</feature>
<evidence type="ECO:0000259" key="5">
    <source>
        <dbReference type="PROSITE" id="PS50237"/>
    </source>
</evidence>
<dbReference type="Gene3D" id="3.90.1750.10">
    <property type="entry name" value="Hect, E3 ligase catalytic domains"/>
    <property type="match status" value="1"/>
</dbReference>
<evidence type="ECO:0000256" key="2">
    <source>
        <dbReference type="ARBA" id="ARBA00022786"/>
    </source>
</evidence>
<evidence type="ECO:0000313" key="7">
    <source>
        <dbReference type="Proteomes" id="UP001219934"/>
    </source>
</evidence>
<gene>
    <name evidence="6" type="ORF">JOQ06_002080</name>
</gene>
<evidence type="ECO:0000256" key="3">
    <source>
        <dbReference type="PROSITE-ProRule" id="PRU00104"/>
    </source>
</evidence>
<reference evidence="6" key="1">
    <citation type="submission" date="2022-11" db="EMBL/GenBank/DDBJ databases">
        <title>Chromosome-level genome of Pogonophryne albipinna.</title>
        <authorList>
            <person name="Jo E."/>
        </authorList>
    </citation>
    <scope>NUCLEOTIDE SEQUENCE</scope>
    <source>
        <strain evidence="6">SGF0006</strain>
        <tissue evidence="6">Muscle</tissue>
    </source>
</reference>
<feature type="region of interest" description="Disordered" evidence="4">
    <location>
        <begin position="65"/>
        <end position="104"/>
    </location>
</feature>
<feature type="compositionally biased region" description="Polar residues" evidence="4">
    <location>
        <begin position="65"/>
        <end position="74"/>
    </location>
</feature>
<dbReference type="InterPro" id="IPR000569">
    <property type="entry name" value="HECT_dom"/>
</dbReference>
<evidence type="ECO:0000256" key="4">
    <source>
        <dbReference type="SAM" id="MobiDB-lite"/>
    </source>
</evidence>
<comment type="caution">
    <text evidence="3">Lacks conserved residue(s) required for the propagation of feature annotation.</text>
</comment>
<feature type="region of interest" description="Disordered" evidence="4">
    <location>
        <begin position="617"/>
        <end position="642"/>
    </location>
</feature>
<keyword evidence="7" id="KW-1185">Reference proteome</keyword>
<feature type="domain" description="HECT" evidence="5">
    <location>
        <begin position="364"/>
        <end position="390"/>
    </location>
</feature>
<dbReference type="AlphaFoldDB" id="A0AAD6A720"/>
<evidence type="ECO:0000313" key="6">
    <source>
        <dbReference type="EMBL" id="KAJ4919639.1"/>
    </source>
</evidence>
<name>A0AAD6A720_9TELE</name>
<dbReference type="InterPro" id="IPR035983">
    <property type="entry name" value="Hect_E3_ubiquitin_ligase"/>
</dbReference>
<organism evidence="6 7">
    <name type="scientific">Pogonophryne albipinna</name>
    <dbReference type="NCBI Taxonomy" id="1090488"/>
    <lineage>
        <taxon>Eukaryota</taxon>
        <taxon>Metazoa</taxon>
        <taxon>Chordata</taxon>
        <taxon>Craniata</taxon>
        <taxon>Vertebrata</taxon>
        <taxon>Euteleostomi</taxon>
        <taxon>Actinopterygii</taxon>
        <taxon>Neopterygii</taxon>
        <taxon>Teleostei</taxon>
        <taxon>Neoteleostei</taxon>
        <taxon>Acanthomorphata</taxon>
        <taxon>Eupercaria</taxon>
        <taxon>Perciformes</taxon>
        <taxon>Notothenioidei</taxon>
        <taxon>Pogonophryne</taxon>
    </lineage>
</organism>
<dbReference type="GO" id="GO:0004842">
    <property type="term" value="F:ubiquitin-protein transferase activity"/>
    <property type="evidence" value="ECO:0007669"/>
    <property type="project" value="InterPro"/>
</dbReference>
<dbReference type="SUPFAM" id="SSF56204">
    <property type="entry name" value="Hect, E3 ligase catalytic domain"/>
    <property type="match status" value="1"/>
</dbReference>
<comment type="caution">
    <text evidence="6">The sequence shown here is derived from an EMBL/GenBank/DDBJ whole genome shotgun (WGS) entry which is preliminary data.</text>
</comment>
<dbReference type="EMBL" id="JAPTMU010000269">
    <property type="protein sequence ID" value="KAJ4919639.1"/>
    <property type="molecule type" value="Genomic_DNA"/>
</dbReference>
<keyword evidence="1" id="KW-0808">Transferase</keyword>
<feature type="compositionally biased region" description="Acidic residues" evidence="4">
    <location>
        <begin position="296"/>
        <end position="305"/>
    </location>
</feature>
<proteinExistence type="predicted"/>
<protein>
    <recommendedName>
        <fullName evidence="5">HECT domain-containing protein</fullName>
    </recommendedName>
</protein>
<dbReference type="PROSITE" id="PS50237">
    <property type="entry name" value="HECT"/>
    <property type="match status" value="1"/>
</dbReference>
<dbReference type="Proteomes" id="UP001219934">
    <property type="component" value="Unassembled WGS sequence"/>
</dbReference>
<evidence type="ECO:0000256" key="1">
    <source>
        <dbReference type="ARBA" id="ARBA00022679"/>
    </source>
</evidence>
<sequence length="735" mass="82132">MKSDIGAGKPRRRRMADDKEIELQNAARRVVDLLRSALAEPTSQNHEVQVQGEQVEVGNRQPTIQGQQQSALGNRQQAGTRQRQAVQGQQQQRTPGFPSTAGNTVDKNMAGAFPGLFKSGKSYTPPPKRRALRSTPIQFFLLNKCTERTPNSSDEMVLLQAGLGRRTLNIPENADHSQISYILMESYSKMVPLDGAWMLHKAAGGSGQRKLSVLVPEAEGYTGAYLAKALGGKGCLYIMPIQDTLDTSPLPYSSKEFENMPKARCAMCHLSMPVQLLALHAQECEPSSCSDRMDLEPDLDPDLDESPATSNPGNVSSLIFLAEAIETLSGRVDTTTLFNVSVTREDIFERGLGQWRRQKRSSPKNPIRVSFIGESGIDHGALRKEFLTEMMAGVERKFFQGGSTGKTPKYSITDYHKEHFKTAGEIMAVSIVQGGPPPNFFREWCYGYISTGEMDRDSISKEDVTDPELSQLMEEVEIAEPEAMYDLLDRITACGYSGPATWERKEEIIKAIILHSSVRILPMLQQICSGMKLYGLCEMIVQQPHNFRDLFVPGLHQKPDAEFLMGAISPVFSELGSLRRQRESRIINFLQDFIQNIEDEEEEKSCVVEERGTPVKITESDLDDGDSRETESTGEPARDEEEMKEQYKITVGCFLQWLTGQAHVPITSTERERFKILIEFDHDCSVRYGTHTVCFPVVNACSNSITFPTRHLGSYPEFLSIITQAVMSSREFSLP</sequence>
<keyword evidence="2 3" id="KW-0833">Ubl conjugation pathway</keyword>
<feature type="compositionally biased region" description="Low complexity" evidence="4">
    <location>
        <begin position="75"/>
        <end position="94"/>
    </location>
</feature>
<feature type="region of interest" description="Disordered" evidence="4">
    <location>
        <begin position="1"/>
        <end position="20"/>
    </location>
</feature>